<organism evidence="4 5">
    <name type="scientific">Verticillium longisporum</name>
    <name type="common">Verticillium dahliae var. longisporum</name>
    <dbReference type="NCBI Taxonomy" id="100787"/>
    <lineage>
        <taxon>Eukaryota</taxon>
        <taxon>Fungi</taxon>
        <taxon>Dikarya</taxon>
        <taxon>Ascomycota</taxon>
        <taxon>Pezizomycotina</taxon>
        <taxon>Sordariomycetes</taxon>
        <taxon>Hypocreomycetidae</taxon>
        <taxon>Glomerellales</taxon>
        <taxon>Plectosphaerellaceae</taxon>
        <taxon>Verticillium</taxon>
    </lineage>
</organism>
<dbReference type="GO" id="GO:0005737">
    <property type="term" value="C:cytoplasm"/>
    <property type="evidence" value="ECO:0007669"/>
    <property type="project" value="TreeGrafter"/>
</dbReference>
<dbReference type="PANTHER" id="PTHR28063:SF1">
    <property type="entry name" value="RNA POLYMERASE II NUCLEAR LOCALIZATION PROTEIN IWR1"/>
    <property type="match status" value="1"/>
</dbReference>
<dbReference type="EMBL" id="CVQI01008224">
    <property type="protein sequence ID" value="CRK17662.1"/>
    <property type="molecule type" value="Genomic_DNA"/>
</dbReference>
<feature type="region of interest" description="Disordered" evidence="2">
    <location>
        <begin position="179"/>
        <end position="246"/>
    </location>
</feature>
<evidence type="ECO:0000313" key="4">
    <source>
        <dbReference type="EMBL" id="CRK17662.1"/>
    </source>
</evidence>
<dbReference type="Pfam" id="PF08574">
    <property type="entry name" value="Iwr1"/>
    <property type="match status" value="1"/>
</dbReference>
<dbReference type="InterPro" id="IPR013883">
    <property type="entry name" value="TF_Iwr1_dom"/>
</dbReference>
<evidence type="ECO:0000256" key="1">
    <source>
        <dbReference type="ARBA" id="ARBA00010218"/>
    </source>
</evidence>
<evidence type="ECO:0000259" key="3">
    <source>
        <dbReference type="Pfam" id="PF08574"/>
    </source>
</evidence>
<feature type="compositionally biased region" description="Basic residues" evidence="2">
    <location>
        <begin position="198"/>
        <end position="208"/>
    </location>
</feature>
<evidence type="ECO:0000313" key="5">
    <source>
        <dbReference type="Proteomes" id="UP000045706"/>
    </source>
</evidence>
<dbReference type="GO" id="GO:0006606">
    <property type="term" value="P:protein import into nucleus"/>
    <property type="evidence" value="ECO:0007669"/>
    <property type="project" value="InterPro"/>
</dbReference>
<reference evidence="5" key="1">
    <citation type="submission" date="2015-05" db="EMBL/GenBank/DDBJ databases">
        <authorList>
            <person name="Fogelqvist Johan"/>
        </authorList>
    </citation>
    <scope>NUCLEOTIDE SEQUENCE [LARGE SCALE GENOMIC DNA]</scope>
</reference>
<feature type="compositionally biased region" description="Basic and acidic residues" evidence="2">
    <location>
        <begin position="236"/>
        <end position="246"/>
    </location>
</feature>
<feature type="domain" description="Transcription factor Iwr1" evidence="3">
    <location>
        <begin position="345"/>
        <end position="407"/>
    </location>
</feature>
<feature type="compositionally biased region" description="Polar residues" evidence="2">
    <location>
        <begin position="62"/>
        <end position="81"/>
    </location>
</feature>
<dbReference type="Proteomes" id="UP000045706">
    <property type="component" value="Unassembled WGS sequence"/>
</dbReference>
<dbReference type="PANTHER" id="PTHR28063">
    <property type="entry name" value="RNA POLYMERASE II NUCLEAR LOCALIZATION PROTEIN IWR1"/>
    <property type="match status" value="1"/>
</dbReference>
<sequence length="467" mass="52094">MSAPPQTIHIKRKRGAEEAPVNYLHLESGTKRHLKNFVYKRRNGEAKDQPKALPPSVHPLSNDFQNLPPETTPIIQSSKVQDQPYDEGKTATKPQAPAAQLSSTKDHASKTDAALKTTGLPAFGAQRFFHMSRASMQAPSSRSRGSGITKNRKSRYGTAVFVERGAHGALNKTLPLRPLVQQQHGAPEAHTEKTMERKIKKPSARRLNRPAPSPADTTPNSTTPTPDAAAKGPGPEPDHKPLPPVIRTDETDKIAADMDQWVLHEIGLNLAEIKKKTPASPSRFKPKAPAKRFAERHPELARELDARDAPEAQDVDMSDDDYEIVVYELAPDTHKTATPLLALGQIPPEQIGVLKFDTEEDMELFYGFDESDSDELPDDEEDENGTVLIYLEITAENHYTADYPEDEVDSDDEYGRNAYLYRQGQTSDGDEFDAYYDGEDEEMTFSGDDEDVHQERIRRYIRQFGSG</sequence>
<evidence type="ECO:0000256" key="2">
    <source>
        <dbReference type="SAM" id="MobiDB-lite"/>
    </source>
</evidence>
<feature type="region of interest" description="Disordered" evidence="2">
    <location>
        <begin position="40"/>
        <end position="111"/>
    </location>
</feature>
<proteinExistence type="inferred from homology"/>
<feature type="compositionally biased region" description="Basic and acidic residues" evidence="2">
    <location>
        <begin position="187"/>
        <end position="197"/>
    </location>
</feature>
<comment type="similarity">
    <text evidence="1">Belongs to the IWR1/SLC7A6OS family.</text>
</comment>
<dbReference type="InterPro" id="IPR040150">
    <property type="entry name" value="Iwr1"/>
</dbReference>
<gene>
    <name evidence="4" type="ORF">BN1723_011372</name>
</gene>
<dbReference type="AlphaFoldDB" id="A0A0G4L6I9"/>
<name>A0A0G4L6I9_VERLO</name>
<protein>
    <recommendedName>
        <fullName evidence="3">Transcription factor Iwr1 domain-containing protein</fullName>
    </recommendedName>
</protein>
<feature type="compositionally biased region" description="Low complexity" evidence="2">
    <location>
        <begin position="214"/>
        <end position="230"/>
    </location>
</feature>
<accession>A0A0G4L6I9</accession>